<gene>
    <name evidence="1" type="ORF">IAA06_02495</name>
</gene>
<dbReference type="EMBL" id="DWYZ01000059">
    <property type="protein sequence ID" value="HJB27645.1"/>
    <property type="molecule type" value="Genomic_DNA"/>
</dbReference>
<accession>A0A9D2RWB9</accession>
<dbReference type="PANTHER" id="PTHR40050">
    <property type="entry name" value="INNER SPORE COAT PROTEIN H"/>
    <property type="match status" value="1"/>
</dbReference>
<proteinExistence type="predicted"/>
<dbReference type="AlphaFoldDB" id="A0A9D2RWB9"/>
<dbReference type="PANTHER" id="PTHR40050:SF1">
    <property type="entry name" value="INNER SPORE COAT PROTEIN H"/>
    <property type="match status" value="1"/>
</dbReference>
<dbReference type="InterPro" id="IPR013783">
    <property type="entry name" value="Ig-like_fold"/>
</dbReference>
<name>A0A9D2RWB9_9FIRM</name>
<evidence type="ECO:0000313" key="1">
    <source>
        <dbReference type="EMBL" id="HJB27645.1"/>
    </source>
</evidence>
<evidence type="ECO:0000313" key="2">
    <source>
        <dbReference type="Proteomes" id="UP000823842"/>
    </source>
</evidence>
<keyword evidence="1" id="KW-0418">Kinase</keyword>
<dbReference type="Proteomes" id="UP000823842">
    <property type="component" value="Unassembled WGS sequence"/>
</dbReference>
<protein>
    <submittedName>
        <fullName evidence="1">CotH kinase family protein</fullName>
    </submittedName>
</protein>
<dbReference type="Pfam" id="PF08757">
    <property type="entry name" value="CotH"/>
    <property type="match status" value="1"/>
</dbReference>
<comment type="caution">
    <text evidence="1">The sequence shown here is derived from an EMBL/GenBank/DDBJ whole genome shotgun (WGS) entry which is preliminary data.</text>
</comment>
<dbReference type="GO" id="GO:0016301">
    <property type="term" value="F:kinase activity"/>
    <property type="evidence" value="ECO:0007669"/>
    <property type="project" value="UniProtKB-KW"/>
</dbReference>
<keyword evidence="1" id="KW-0808">Transferase</keyword>
<reference evidence="1" key="1">
    <citation type="journal article" date="2021" name="PeerJ">
        <title>Extensive microbial diversity within the chicken gut microbiome revealed by metagenomics and culture.</title>
        <authorList>
            <person name="Gilroy R."/>
            <person name="Ravi A."/>
            <person name="Getino M."/>
            <person name="Pursley I."/>
            <person name="Horton D.L."/>
            <person name="Alikhan N.F."/>
            <person name="Baker D."/>
            <person name="Gharbi K."/>
            <person name="Hall N."/>
            <person name="Watson M."/>
            <person name="Adriaenssens E.M."/>
            <person name="Foster-Nyarko E."/>
            <person name="Jarju S."/>
            <person name="Secka A."/>
            <person name="Antonio M."/>
            <person name="Oren A."/>
            <person name="Chaudhuri R.R."/>
            <person name="La Ragione R."/>
            <person name="Hildebrand F."/>
            <person name="Pallen M.J."/>
        </authorList>
    </citation>
    <scope>NUCLEOTIDE SEQUENCE</scope>
    <source>
        <strain evidence="1">ChiSjej1B19-5720</strain>
    </source>
</reference>
<sequence>MRRNRNRFKVLFGVAAVLCVLAAVCLLVSSRFMNTADSSAEETSQQTEEEPETTVEIAETPDINDLGINEDESVYDQDDPDSIVYFYVTVRRGDKGSDTDHTFDEVKSAVRFVDNSHVSNDIYARALVQAGDETGPLWGMIGYGEEETNATIRIRGNSSTVMPQKSYQLKLDSEAGLWRGQRNIALNKSAFDLTKFRNKLYFDLLKEVEGVPSIRTQFARLFIKDETAGKTEFEDYGFYTQAEVPNKRYLANHGLDREGYLYKAVSFNFEPSDALKNFDDPAFDQEAFDAILDCKGRQDNEKLINLVDMISDLSIDINDIIGTYIDRENYITWLAYNILMANIDTTVQNFYLYSPSNGEKWFFIPWDGDNMLPWGEYQLEGATDSYGEYQTGISNYWGVLLHQRFLKYEENREELAAKVDELHTFINRDTVNAKAQEYNETVEPWISQMPDLYYLGGTLEEREQIISGLGEEVETAYEEFYQSLDSLMPFFLQAAQEEGDTLVLNWDEAYDFDNEEISYRVIVSEYPDMRTPLIDEEVEGIRLETSKEVLPEGTYYWTVQASTPSGKTAEPMNKIEVRDVWYPGVDILEVQE</sequence>
<dbReference type="Gene3D" id="2.60.40.10">
    <property type="entry name" value="Immunoglobulins"/>
    <property type="match status" value="1"/>
</dbReference>
<organism evidence="1 2">
    <name type="scientific">Candidatus Blautia faecavium</name>
    <dbReference type="NCBI Taxonomy" id="2838487"/>
    <lineage>
        <taxon>Bacteria</taxon>
        <taxon>Bacillati</taxon>
        <taxon>Bacillota</taxon>
        <taxon>Clostridia</taxon>
        <taxon>Lachnospirales</taxon>
        <taxon>Lachnospiraceae</taxon>
        <taxon>Blautia</taxon>
    </lineage>
</organism>
<reference evidence="1" key="2">
    <citation type="submission" date="2021-04" db="EMBL/GenBank/DDBJ databases">
        <authorList>
            <person name="Gilroy R."/>
        </authorList>
    </citation>
    <scope>NUCLEOTIDE SEQUENCE</scope>
    <source>
        <strain evidence="1">ChiSjej1B19-5720</strain>
    </source>
</reference>
<dbReference type="InterPro" id="IPR014867">
    <property type="entry name" value="Spore_coat_CotH_CotH2/3/7"/>
</dbReference>